<comment type="caution">
    <text evidence="1">The sequence shown here is derived from an EMBL/GenBank/DDBJ whole genome shotgun (WGS) entry which is preliminary data.</text>
</comment>
<sequence>MAARARGEGKTPVKNIRVEHELWNEFGEACEATGADRATVLRTFMRWYLRQGPAPKRPAVDTGAQPEG</sequence>
<dbReference type="RefSeq" id="WP_189257306.1">
    <property type="nucleotide sequence ID" value="NZ_BMRE01000035.1"/>
</dbReference>
<reference evidence="2" key="1">
    <citation type="journal article" date="2019" name="Int. J. Syst. Evol. Microbiol.">
        <title>The Global Catalogue of Microorganisms (GCM) 10K type strain sequencing project: providing services to taxonomists for standard genome sequencing and annotation.</title>
        <authorList>
            <consortium name="The Broad Institute Genomics Platform"/>
            <consortium name="The Broad Institute Genome Sequencing Center for Infectious Disease"/>
            <person name="Wu L."/>
            <person name="Ma J."/>
        </authorList>
    </citation>
    <scope>NUCLEOTIDE SEQUENCE [LARGE SCALE GENOMIC DNA]</scope>
    <source>
        <strain evidence="2">JCM 3296</strain>
    </source>
</reference>
<dbReference type="Proteomes" id="UP000649573">
    <property type="component" value="Unassembled WGS sequence"/>
</dbReference>
<evidence type="ECO:0000313" key="1">
    <source>
        <dbReference type="EMBL" id="GGU61572.1"/>
    </source>
</evidence>
<accession>A0ABQ2V3I1</accession>
<name>A0ABQ2V3I1_9PSEU</name>
<gene>
    <name evidence="1" type="ORF">GCM10010178_62170</name>
</gene>
<dbReference type="EMBL" id="BMRE01000035">
    <property type="protein sequence ID" value="GGU61572.1"/>
    <property type="molecule type" value="Genomic_DNA"/>
</dbReference>
<evidence type="ECO:0008006" key="3">
    <source>
        <dbReference type="Google" id="ProtNLM"/>
    </source>
</evidence>
<evidence type="ECO:0000313" key="2">
    <source>
        <dbReference type="Proteomes" id="UP000649573"/>
    </source>
</evidence>
<keyword evidence="2" id="KW-1185">Reference proteome</keyword>
<organism evidence="1 2">
    <name type="scientific">Lentzea flava</name>
    <dbReference type="NCBI Taxonomy" id="103732"/>
    <lineage>
        <taxon>Bacteria</taxon>
        <taxon>Bacillati</taxon>
        <taxon>Actinomycetota</taxon>
        <taxon>Actinomycetes</taxon>
        <taxon>Pseudonocardiales</taxon>
        <taxon>Pseudonocardiaceae</taxon>
        <taxon>Lentzea</taxon>
    </lineage>
</organism>
<proteinExistence type="predicted"/>
<protein>
    <recommendedName>
        <fullName evidence="3">Ribbon-helix-helix protein, copG family</fullName>
    </recommendedName>
</protein>